<dbReference type="SUPFAM" id="SSF57701">
    <property type="entry name" value="Zn2/Cys6 DNA-binding domain"/>
    <property type="match status" value="1"/>
</dbReference>
<dbReference type="EMBL" id="CABFWN010000003">
    <property type="protein sequence ID" value="VUG18567.1"/>
    <property type="molecule type" value="Genomic_DNA"/>
</dbReference>
<dbReference type="Pfam" id="PF00172">
    <property type="entry name" value="Zn_clus"/>
    <property type="match status" value="1"/>
</dbReference>
<evidence type="ECO:0000259" key="5">
    <source>
        <dbReference type="PROSITE" id="PS50048"/>
    </source>
</evidence>
<dbReference type="Pfam" id="PF04082">
    <property type="entry name" value="Fungal_trans"/>
    <property type="match status" value="1"/>
</dbReference>
<dbReference type="InterPro" id="IPR050987">
    <property type="entry name" value="AtrR-like"/>
</dbReference>
<dbReference type="SMART" id="SM00066">
    <property type="entry name" value="GAL4"/>
    <property type="match status" value="1"/>
</dbReference>
<keyword evidence="2" id="KW-0479">Metal-binding</keyword>
<accession>A0A7D9H290</accession>
<protein>
    <submittedName>
        <fullName evidence="6">DEBR0S3_14752g1_1</fullName>
    </submittedName>
</protein>
<dbReference type="InterPro" id="IPR007219">
    <property type="entry name" value="XnlR_reg_dom"/>
</dbReference>
<dbReference type="GO" id="GO:0000981">
    <property type="term" value="F:DNA-binding transcription factor activity, RNA polymerase II-specific"/>
    <property type="evidence" value="ECO:0007669"/>
    <property type="project" value="InterPro"/>
</dbReference>
<dbReference type="GO" id="GO:0005634">
    <property type="term" value="C:nucleus"/>
    <property type="evidence" value="ECO:0007669"/>
    <property type="project" value="UniProtKB-SubCell"/>
</dbReference>
<dbReference type="InterPro" id="IPR001138">
    <property type="entry name" value="Zn2Cys6_DnaBD"/>
</dbReference>
<dbReference type="AlphaFoldDB" id="A0A7D9H290"/>
<dbReference type="GO" id="GO:0006351">
    <property type="term" value="P:DNA-templated transcription"/>
    <property type="evidence" value="ECO:0007669"/>
    <property type="project" value="InterPro"/>
</dbReference>
<dbReference type="PROSITE" id="PS00463">
    <property type="entry name" value="ZN2_CY6_FUNGAL_1"/>
    <property type="match status" value="1"/>
</dbReference>
<feature type="domain" description="Zn(2)-C6 fungal-type" evidence="5">
    <location>
        <begin position="18"/>
        <end position="48"/>
    </location>
</feature>
<dbReference type="CDD" id="cd12148">
    <property type="entry name" value="fungal_TF_MHR"/>
    <property type="match status" value="1"/>
</dbReference>
<keyword evidence="4" id="KW-0539">Nucleus</keyword>
<gene>
    <name evidence="6" type="ORF">DEBR0S3_14752G</name>
</gene>
<sequence>MLFNTEVHETNSCRRRKACTYCKKKRLKCSGERPTCTRCKKMGIKCVYVPFPKRISISLSQYNDMEKKVLRLKEEILLQTHQYEAQHFENEPLPETTMSVNPNDTQSGGYEADFSSDSADGIITKLAELHSSESAEKNTIHLNVLKSSNEMKQEINKCDQKVQSIIKNLTLAQALELIDKCHFYLNDIYFPYDVDLMKERLRKAFRPVTHLQTFLQQEKTYFKPLVLLTFALGKQYLGDSENDCDYLMSYSLLLVSPITKLKERHENYLLVSIFTMAGFYFRSIGRGDDSILYSNLALQFASQINLYKFDASDDVVQQELKCRILWICFGANRTLSAKMGNQFILDSSKIERPLPMFITYDNKNKPISLSSTQFIRDAFRFYIELTFIAEDICNVIYTKNYPKGLTKNLRSIIHHLIAWSSKLPEELRIKDAFTIIDKKRRRLVFSLNLNYCFCIHLSIIPILYRMDKQERAHQLQPNNIEKRVIDLISVCINSAEMTVRILQGCQKVGILADFGVMDLDYAYAAALTFFLCGKILGIQRTRTSNLLKKSLLLLKSMASKGNNAAIQRLQHLYNLMAARKIAFKNSNVTAEGNSGADFQNMADPERELIIKSSLNNNLEKEPKLDIEENLLQTFEDISPKDLHLWEDGYKDAQEEDHYWTRFQEYLSDK</sequence>
<evidence type="ECO:0000256" key="1">
    <source>
        <dbReference type="ARBA" id="ARBA00004123"/>
    </source>
</evidence>
<evidence type="ECO:0000313" key="6">
    <source>
        <dbReference type="EMBL" id="VUG18567.1"/>
    </source>
</evidence>
<dbReference type="PROSITE" id="PS50048">
    <property type="entry name" value="ZN2_CY6_FUNGAL_2"/>
    <property type="match status" value="1"/>
</dbReference>
<dbReference type="InterPro" id="IPR036864">
    <property type="entry name" value="Zn2-C6_fun-type_DNA-bd_sf"/>
</dbReference>
<evidence type="ECO:0000313" key="7">
    <source>
        <dbReference type="Proteomes" id="UP000478008"/>
    </source>
</evidence>
<keyword evidence="7" id="KW-1185">Reference proteome</keyword>
<evidence type="ECO:0000256" key="4">
    <source>
        <dbReference type="ARBA" id="ARBA00023242"/>
    </source>
</evidence>
<dbReference type="GO" id="GO:0008270">
    <property type="term" value="F:zinc ion binding"/>
    <property type="evidence" value="ECO:0007669"/>
    <property type="project" value="InterPro"/>
</dbReference>
<dbReference type="Gene3D" id="4.10.240.10">
    <property type="entry name" value="Zn(2)-C6 fungal-type DNA-binding domain"/>
    <property type="match status" value="1"/>
</dbReference>
<dbReference type="PANTHER" id="PTHR46910">
    <property type="entry name" value="TRANSCRIPTION FACTOR PDR1"/>
    <property type="match status" value="1"/>
</dbReference>
<reference evidence="6 7" key="1">
    <citation type="submission" date="2019-07" db="EMBL/GenBank/DDBJ databases">
        <authorList>
            <person name="Friedrich A."/>
            <person name="Schacherer J."/>
        </authorList>
    </citation>
    <scope>NUCLEOTIDE SEQUENCE [LARGE SCALE GENOMIC DNA]</scope>
</reference>
<dbReference type="CDD" id="cd00067">
    <property type="entry name" value="GAL4"/>
    <property type="match status" value="1"/>
</dbReference>
<evidence type="ECO:0000256" key="2">
    <source>
        <dbReference type="ARBA" id="ARBA00022723"/>
    </source>
</evidence>
<name>A0A7D9H290_DEKBR</name>
<keyword evidence="3" id="KW-0238">DNA-binding</keyword>
<dbReference type="PANTHER" id="PTHR46910:SF3">
    <property type="entry name" value="HALOTOLERANCE PROTEIN 9-RELATED"/>
    <property type="match status" value="1"/>
</dbReference>
<evidence type="ECO:0000256" key="3">
    <source>
        <dbReference type="ARBA" id="ARBA00023125"/>
    </source>
</evidence>
<comment type="subcellular location">
    <subcellularLocation>
        <location evidence="1">Nucleus</location>
    </subcellularLocation>
</comment>
<dbReference type="Proteomes" id="UP000478008">
    <property type="component" value="Unassembled WGS sequence"/>
</dbReference>
<dbReference type="GO" id="GO:0003677">
    <property type="term" value="F:DNA binding"/>
    <property type="evidence" value="ECO:0007669"/>
    <property type="project" value="UniProtKB-KW"/>
</dbReference>
<proteinExistence type="predicted"/>
<organism evidence="6 7">
    <name type="scientific">Dekkera bruxellensis</name>
    <name type="common">Brettanomyces custersii</name>
    <dbReference type="NCBI Taxonomy" id="5007"/>
    <lineage>
        <taxon>Eukaryota</taxon>
        <taxon>Fungi</taxon>
        <taxon>Dikarya</taxon>
        <taxon>Ascomycota</taxon>
        <taxon>Saccharomycotina</taxon>
        <taxon>Pichiomycetes</taxon>
        <taxon>Pichiales</taxon>
        <taxon>Pichiaceae</taxon>
        <taxon>Brettanomyces</taxon>
    </lineage>
</organism>